<comment type="subcellular location">
    <subcellularLocation>
        <location evidence="2">Cell membrane</location>
        <topology evidence="2">Multi-pass membrane protein</topology>
    </subcellularLocation>
</comment>
<evidence type="ECO:0000256" key="7">
    <source>
        <dbReference type="ARBA" id="ARBA00022692"/>
    </source>
</evidence>
<comment type="caution">
    <text evidence="17">The sequence shown here is derived from an EMBL/GenBank/DDBJ whole genome shotgun (WGS) entry which is preliminary data.</text>
</comment>
<dbReference type="PROSITE" id="PS50885">
    <property type="entry name" value="HAMP"/>
    <property type="match status" value="1"/>
</dbReference>
<dbReference type="EC" id="2.7.13.3" evidence="3"/>
<dbReference type="EMBL" id="ASQA01000044">
    <property type="protein sequence ID" value="ETT80740.1"/>
    <property type="molecule type" value="Genomic_DNA"/>
</dbReference>
<dbReference type="InterPro" id="IPR003660">
    <property type="entry name" value="HAMP_dom"/>
</dbReference>
<gene>
    <name evidence="17" type="ORF">C176_21316</name>
</gene>
<dbReference type="Gene3D" id="1.10.287.130">
    <property type="match status" value="1"/>
</dbReference>
<organism evidence="17 18">
    <name type="scientific">Viridibacillus arenosi FSL R5-213</name>
    <dbReference type="NCBI Taxonomy" id="1227360"/>
    <lineage>
        <taxon>Bacteria</taxon>
        <taxon>Bacillati</taxon>
        <taxon>Bacillota</taxon>
        <taxon>Bacilli</taxon>
        <taxon>Bacillales</taxon>
        <taxon>Caryophanaceae</taxon>
        <taxon>Viridibacillus</taxon>
    </lineage>
</organism>
<dbReference type="InterPro" id="IPR036890">
    <property type="entry name" value="HATPase_C_sf"/>
</dbReference>
<accession>W4EJK5</accession>
<dbReference type="SMART" id="SM00304">
    <property type="entry name" value="HAMP"/>
    <property type="match status" value="1"/>
</dbReference>
<dbReference type="Gene3D" id="6.10.340.10">
    <property type="match status" value="1"/>
</dbReference>
<keyword evidence="5" id="KW-0597">Phosphoprotein</keyword>
<comment type="catalytic activity">
    <reaction evidence="1">
        <text>ATP + protein L-histidine = ADP + protein N-phospho-L-histidine.</text>
        <dbReference type="EC" id="2.7.13.3"/>
    </reaction>
</comment>
<evidence type="ECO:0000259" key="16">
    <source>
        <dbReference type="PROSITE" id="PS50885"/>
    </source>
</evidence>
<dbReference type="Gene3D" id="3.30.565.10">
    <property type="entry name" value="Histidine kinase-like ATPase, C-terminal domain"/>
    <property type="match status" value="1"/>
</dbReference>
<dbReference type="CDD" id="cd00082">
    <property type="entry name" value="HisKA"/>
    <property type="match status" value="1"/>
</dbReference>
<dbReference type="Proteomes" id="UP000019062">
    <property type="component" value="Unassembled WGS sequence"/>
</dbReference>
<dbReference type="GO" id="GO:0005524">
    <property type="term" value="F:ATP binding"/>
    <property type="evidence" value="ECO:0007669"/>
    <property type="project" value="UniProtKB-KW"/>
</dbReference>
<dbReference type="Pfam" id="PF00512">
    <property type="entry name" value="HisKA"/>
    <property type="match status" value="1"/>
</dbReference>
<dbReference type="SMART" id="SM00387">
    <property type="entry name" value="HATPase_c"/>
    <property type="match status" value="1"/>
</dbReference>
<keyword evidence="18" id="KW-1185">Reference proteome</keyword>
<dbReference type="PANTHER" id="PTHR45528:SF1">
    <property type="entry name" value="SENSOR HISTIDINE KINASE CPXA"/>
    <property type="match status" value="1"/>
</dbReference>
<keyword evidence="8" id="KW-0547">Nucleotide-binding</keyword>
<evidence type="ECO:0000256" key="1">
    <source>
        <dbReference type="ARBA" id="ARBA00000085"/>
    </source>
</evidence>
<keyword evidence="4" id="KW-1003">Cell membrane</keyword>
<reference evidence="17 18" key="1">
    <citation type="journal article" date="2014" name="BMC Genomics">
        <title>Genomic comparison of sporeforming bacilli isolated from milk.</title>
        <authorList>
            <person name="Moreno Switt A.I."/>
            <person name="Andrus A.D."/>
            <person name="Ranieri M.L."/>
            <person name="Orsi R.H."/>
            <person name="Ivy R."/>
            <person name="den Bakker H.C."/>
            <person name="Martin N.H."/>
            <person name="Wiedmann M."/>
            <person name="Boor K.J."/>
        </authorList>
    </citation>
    <scope>NUCLEOTIDE SEQUENCE [LARGE SCALE GENOMIC DNA]</scope>
    <source>
        <strain evidence="17 18">FSL R5-213</strain>
    </source>
</reference>
<dbReference type="PROSITE" id="PS50109">
    <property type="entry name" value="HIS_KIN"/>
    <property type="match status" value="1"/>
</dbReference>
<keyword evidence="11 14" id="KW-1133">Transmembrane helix</keyword>
<evidence type="ECO:0000313" key="18">
    <source>
        <dbReference type="Proteomes" id="UP000019062"/>
    </source>
</evidence>
<dbReference type="InterPro" id="IPR003661">
    <property type="entry name" value="HisK_dim/P_dom"/>
</dbReference>
<keyword evidence="10" id="KW-0067">ATP-binding</keyword>
<dbReference type="SMART" id="SM00388">
    <property type="entry name" value="HisKA"/>
    <property type="match status" value="1"/>
</dbReference>
<proteinExistence type="predicted"/>
<evidence type="ECO:0000256" key="12">
    <source>
        <dbReference type="ARBA" id="ARBA00023012"/>
    </source>
</evidence>
<feature type="transmembrane region" description="Helical" evidence="14">
    <location>
        <begin position="154"/>
        <end position="174"/>
    </location>
</feature>
<dbReference type="SUPFAM" id="SSF158472">
    <property type="entry name" value="HAMP domain-like"/>
    <property type="match status" value="1"/>
</dbReference>
<evidence type="ECO:0000256" key="4">
    <source>
        <dbReference type="ARBA" id="ARBA00022475"/>
    </source>
</evidence>
<evidence type="ECO:0000256" key="8">
    <source>
        <dbReference type="ARBA" id="ARBA00022741"/>
    </source>
</evidence>
<evidence type="ECO:0000259" key="15">
    <source>
        <dbReference type="PROSITE" id="PS50109"/>
    </source>
</evidence>
<dbReference type="Pfam" id="PF00672">
    <property type="entry name" value="HAMP"/>
    <property type="match status" value="1"/>
</dbReference>
<keyword evidence="9 17" id="KW-0418">Kinase</keyword>
<evidence type="ECO:0000256" key="10">
    <source>
        <dbReference type="ARBA" id="ARBA00022840"/>
    </source>
</evidence>
<evidence type="ECO:0000256" key="2">
    <source>
        <dbReference type="ARBA" id="ARBA00004651"/>
    </source>
</evidence>
<evidence type="ECO:0000256" key="3">
    <source>
        <dbReference type="ARBA" id="ARBA00012438"/>
    </source>
</evidence>
<dbReference type="Pfam" id="PF02518">
    <property type="entry name" value="HATPase_c"/>
    <property type="match status" value="1"/>
</dbReference>
<evidence type="ECO:0000256" key="13">
    <source>
        <dbReference type="ARBA" id="ARBA00023136"/>
    </source>
</evidence>
<dbReference type="GO" id="GO:0005886">
    <property type="term" value="C:plasma membrane"/>
    <property type="evidence" value="ECO:0007669"/>
    <property type="project" value="UniProtKB-SubCell"/>
</dbReference>
<name>W4EJK5_9BACL</name>
<evidence type="ECO:0000256" key="5">
    <source>
        <dbReference type="ARBA" id="ARBA00022553"/>
    </source>
</evidence>
<protein>
    <recommendedName>
        <fullName evidence="3">histidine kinase</fullName>
        <ecNumber evidence="3">2.7.13.3</ecNumber>
    </recommendedName>
</protein>
<evidence type="ECO:0000256" key="14">
    <source>
        <dbReference type="SAM" id="Phobius"/>
    </source>
</evidence>
<feature type="domain" description="HAMP" evidence="16">
    <location>
        <begin position="184"/>
        <end position="236"/>
    </location>
</feature>
<dbReference type="InterPro" id="IPR036097">
    <property type="entry name" value="HisK_dim/P_sf"/>
</dbReference>
<dbReference type="CDD" id="cd06225">
    <property type="entry name" value="HAMP"/>
    <property type="match status" value="1"/>
</dbReference>
<dbReference type="PATRIC" id="fig|1227360.4.peg.4341"/>
<evidence type="ECO:0000256" key="11">
    <source>
        <dbReference type="ARBA" id="ARBA00022989"/>
    </source>
</evidence>
<feature type="transmembrane region" description="Helical" evidence="14">
    <location>
        <begin position="12"/>
        <end position="39"/>
    </location>
</feature>
<dbReference type="InterPro" id="IPR003594">
    <property type="entry name" value="HATPase_dom"/>
</dbReference>
<dbReference type="eggNOG" id="COG5002">
    <property type="taxonomic scope" value="Bacteria"/>
</dbReference>
<evidence type="ECO:0000313" key="17">
    <source>
        <dbReference type="EMBL" id="ETT80740.1"/>
    </source>
</evidence>
<keyword evidence="7 14" id="KW-0812">Transmembrane</keyword>
<keyword evidence="6" id="KW-0808">Transferase</keyword>
<keyword evidence="13 14" id="KW-0472">Membrane</keyword>
<dbReference type="InterPro" id="IPR050398">
    <property type="entry name" value="HssS/ArlS-like"/>
</dbReference>
<dbReference type="SUPFAM" id="SSF47384">
    <property type="entry name" value="Homodimeric domain of signal transducing histidine kinase"/>
    <property type="match status" value="1"/>
</dbReference>
<evidence type="ECO:0000256" key="9">
    <source>
        <dbReference type="ARBA" id="ARBA00022777"/>
    </source>
</evidence>
<dbReference type="PANTHER" id="PTHR45528">
    <property type="entry name" value="SENSOR HISTIDINE KINASE CPXA"/>
    <property type="match status" value="1"/>
</dbReference>
<evidence type="ECO:0000256" key="6">
    <source>
        <dbReference type="ARBA" id="ARBA00022679"/>
    </source>
</evidence>
<sequence>MEQSIIKDIRRLYIKSIIWTIIMSVFTIIISILVIFATIERTANNSEKLVHKQSKSMTDHPSEYMKSSKFNEMKRNLKKNDIILNKFSPNGEFIDGSENFSGLFQGVNVVDMFNSAHFYKDYYHLVQPIVIENQIKGLWVYSYQIKSRHSVSRYIMFGLISITLISPIIYFIIFSRSFINKLYYSVKAPLEELLNASIMIKNKNLEFNLSYNSNNEIGELTQSFRQMQGELKKSLYKNWQHDSEWAVMMSSLSHDLKTPATLIALSTEMLNNVDDLTPNQQLQIDIINRNVLKVNNILESMGQASNIKDPTLIYDVTSIDELIKDVENDFIHLMEKKNIQYEHNLKINNHVEIPYLKVNRILENLFANAIQYTPENGKIRFFVNEKGNYIHFAIEDSGVGIEKEHRDLVFSKHFREDRSRSNSLGNAGLGLFITKKLVDELYGNIEVVDPLVLSGARIEFNIPYK</sequence>
<keyword evidence="12" id="KW-0902">Two-component regulatory system</keyword>
<dbReference type="AlphaFoldDB" id="W4EJK5"/>
<dbReference type="InterPro" id="IPR004358">
    <property type="entry name" value="Sig_transdc_His_kin-like_C"/>
</dbReference>
<dbReference type="SUPFAM" id="SSF55874">
    <property type="entry name" value="ATPase domain of HSP90 chaperone/DNA topoisomerase II/histidine kinase"/>
    <property type="match status" value="1"/>
</dbReference>
<feature type="domain" description="Histidine kinase" evidence="15">
    <location>
        <begin position="251"/>
        <end position="465"/>
    </location>
</feature>
<dbReference type="RefSeq" id="WP_038191272.1">
    <property type="nucleotide sequence ID" value="NZ_ASQA01000044.1"/>
</dbReference>
<dbReference type="PRINTS" id="PR00344">
    <property type="entry name" value="BCTRLSENSOR"/>
</dbReference>
<dbReference type="InterPro" id="IPR005467">
    <property type="entry name" value="His_kinase_dom"/>
</dbReference>
<dbReference type="GO" id="GO:0000155">
    <property type="term" value="F:phosphorelay sensor kinase activity"/>
    <property type="evidence" value="ECO:0007669"/>
    <property type="project" value="InterPro"/>
</dbReference>